<comment type="caution">
    <text evidence="14">The sequence shown here is derived from an EMBL/GenBank/DDBJ whole genome shotgun (WGS) entry which is preliminary data.</text>
</comment>
<dbReference type="InterPro" id="IPR017945">
    <property type="entry name" value="DHBP_synth_RibB-like_a/b_dom"/>
</dbReference>
<comment type="similarity">
    <text evidence="2">Belongs to the acylphosphatase family.</text>
</comment>
<dbReference type="GO" id="GO:0003725">
    <property type="term" value="F:double-stranded RNA binding"/>
    <property type="evidence" value="ECO:0007669"/>
    <property type="project" value="InterPro"/>
</dbReference>
<reference evidence="14" key="1">
    <citation type="journal article" date="2021" name="mSystems">
        <title>Bacteria and Archaea Synergistically Convert Glycine Betaine to Biogenic Methane in the Formosa Cold Seep of the South China Sea.</title>
        <authorList>
            <person name="Li L."/>
            <person name="Zhang W."/>
            <person name="Zhang S."/>
            <person name="Song L."/>
            <person name="Sun Q."/>
            <person name="Zhang H."/>
            <person name="Xiang H."/>
            <person name="Dong X."/>
        </authorList>
    </citation>
    <scope>NUCLEOTIDE SEQUENCE</scope>
    <source>
        <strain evidence="14">ZWT</strain>
    </source>
</reference>
<dbReference type="InterPro" id="IPR041440">
    <property type="entry name" value="HypF_C"/>
</dbReference>
<keyword evidence="6" id="KW-0863">Zinc-finger</keyword>
<dbReference type="PANTHER" id="PTHR42959">
    <property type="entry name" value="CARBAMOYLTRANSFERASE"/>
    <property type="match status" value="1"/>
</dbReference>
<evidence type="ECO:0000256" key="9">
    <source>
        <dbReference type="ARBA" id="ARBA00048220"/>
    </source>
</evidence>
<evidence type="ECO:0000313" key="14">
    <source>
        <dbReference type="EMBL" id="MCM1990580.1"/>
    </source>
</evidence>
<dbReference type="PROSITE" id="PS51160">
    <property type="entry name" value="ACYLPHOSPHATASE_3"/>
    <property type="match status" value="1"/>
</dbReference>
<comment type="catalytic activity">
    <reaction evidence="9">
        <text>C-terminal L-cysteinyl-[HypE protein] + carbamoyl phosphate + ATP + H2O = C-terminal S-carboxamide-L-cysteinyl-[HypE protein] + AMP + phosphate + diphosphate + H(+)</text>
        <dbReference type="Rhea" id="RHEA:55636"/>
        <dbReference type="Rhea" id="RHEA-COMP:14247"/>
        <dbReference type="Rhea" id="RHEA-COMP:14392"/>
        <dbReference type="ChEBI" id="CHEBI:15377"/>
        <dbReference type="ChEBI" id="CHEBI:15378"/>
        <dbReference type="ChEBI" id="CHEBI:30616"/>
        <dbReference type="ChEBI" id="CHEBI:33019"/>
        <dbReference type="ChEBI" id="CHEBI:43474"/>
        <dbReference type="ChEBI" id="CHEBI:58228"/>
        <dbReference type="ChEBI" id="CHEBI:76913"/>
        <dbReference type="ChEBI" id="CHEBI:139126"/>
        <dbReference type="ChEBI" id="CHEBI:456215"/>
    </reaction>
</comment>
<dbReference type="RefSeq" id="WP_250859636.1">
    <property type="nucleotide sequence ID" value="NZ_JAGSOJ010000002.1"/>
</dbReference>
<dbReference type="SUPFAM" id="SSF53067">
    <property type="entry name" value="Actin-like ATPase domain"/>
    <property type="match status" value="1"/>
</dbReference>
<dbReference type="GO" id="GO:0016743">
    <property type="term" value="F:carboxyl- or carbamoyltransferase activity"/>
    <property type="evidence" value="ECO:0007669"/>
    <property type="project" value="UniProtKB-UniRule"/>
</dbReference>
<dbReference type="GO" id="GO:0016874">
    <property type="term" value="F:ligase activity"/>
    <property type="evidence" value="ECO:0007669"/>
    <property type="project" value="UniProtKB-UniRule"/>
</dbReference>
<evidence type="ECO:0000313" key="15">
    <source>
        <dbReference type="Proteomes" id="UP001056429"/>
    </source>
</evidence>
<dbReference type="EMBL" id="JAGSOJ010000002">
    <property type="protein sequence ID" value="MCM1990580.1"/>
    <property type="molecule type" value="Genomic_DNA"/>
</dbReference>
<evidence type="ECO:0000256" key="4">
    <source>
        <dbReference type="ARBA" id="ARBA00022598"/>
    </source>
</evidence>
<dbReference type="InterPro" id="IPR011125">
    <property type="entry name" value="Znf_HypF"/>
</dbReference>
<dbReference type="Gene3D" id="3.90.870.50">
    <property type="match status" value="1"/>
</dbReference>
<dbReference type="InterPro" id="IPR043129">
    <property type="entry name" value="ATPase_NBD"/>
</dbReference>
<dbReference type="GO" id="GO:0003998">
    <property type="term" value="F:acylphosphatase activity"/>
    <property type="evidence" value="ECO:0007669"/>
    <property type="project" value="UniProtKB-EC"/>
</dbReference>
<dbReference type="Gene3D" id="3.30.420.360">
    <property type="match status" value="1"/>
</dbReference>
<dbReference type="InterPro" id="IPR004421">
    <property type="entry name" value="Carbamoyltransferase_HypF"/>
</dbReference>
<comment type="catalytic activity">
    <reaction evidence="8 11">
        <text>an acyl phosphate + H2O = a carboxylate + phosphate + H(+)</text>
        <dbReference type="Rhea" id="RHEA:14965"/>
        <dbReference type="ChEBI" id="CHEBI:15377"/>
        <dbReference type="ChEBI" id="CHEBI:15378"/>
        <dbReference type="ChEBI" id="CHEBI:29067"/>
        <dbReference type="ChEBI" id="CHEBI:43474"/>
        <dbReference type="ChEBI" id="CHEBI:59918"/>
        <dbReference type="EC" id="3.6.1.7"/>
    </reaction>
</comment>
<feature type="domain" description="Acylphosphatase-like" evidence="12">
    <location>
        <begin position="3"/>
        <end position="89"/>
    </location>
</feature>
<evidence type="ECO:0000256" key="11">
    <source>
        <dbReference type="PROSITE-ProRule" id="PRU00520"/>
    </source>
</evidence>
<proteinExistence type="inferred from homology"/>
<dbReference type="Pfam" id="PF17788">
    <property type="entry name" value="HypF_C"/>
    <property type="match status" value="1"/>
</dbReference>
<evidence type="ECO:0000256" key="3">
    <source>
        <dbReference type="ARBA" id="ARBA00008097"/>
    </source>
</evidence>
<dbReference type="SUPFAM" id="SSF55821">
    <property type="entry name" value="YrdC/RibB"/>
    <property type="match status" value="1"/>
</dbReference>
<evidence type="ECO:0000256" key="7">
    <source>
        <dbReference type="ARBA" id="ARBA00022833"/>
    </source>
</evidence>
<dbReference type="AlphaFoldDB" id="A0A9J6P2G1"/>
<dbReference type="InterPro" id="IPR017968">
    <property type="entry name" value="Acylphosphatase_CS"/>
</dbReference>
<organism evidence="14 15">
    <name type="scientific">Oceanirhabdus seepicola</name>
    <dbReference type="NCBI Taxonomy" id="2828781"/>
    <lineage>
        <taxon>Bacteria</taxon>
        <taxon>Bacillati</taxon>
        <taxon>Bacillota</taxon>
        <taxon>Clostridia</taxon>
        <taxon>Eubacteriales</taxon>
        <taxon>Clostridiaceae</taxon>
        <taxon>Oceanirhabdus</taxon>
    </lineage>
</organism>
<dbReference type="InterPro" id="IPR006070">
    <property type="entry name" value="Sua5-like_dom"/>
</dbReference>
<feature type="active site" evidence="11">
    <location>
        <position position="36"/>
    </location>
</feature>
<comment type="similarity">
    <text evidence="3 10">Belongs to the carbamoyltransferase HypF family.</text>
</comment>
<dbReference type="Pfam" id="PF07503">
    <property type="entry name" value="zf-HYPF"/>
    <property type="match status" value="2"/>
</dbReference>
<dbReference type="Pfam" id="PF22521">
    <property type="entry name" value="HypF_C_2"/>
    <property type="match status" value="1"/>
</dbReference>
<keyword evidence="5" id="KW-0479">Metal-binding</keyword>
<evidence type="ECO:0000256" key="5">
    <source>
        <dbReference type="ARBA" id="ARBA00022723"/>
    </source>
</evidence>
<dbReference type="NCBIfam" id="TIGR00143">
    <property type="entry name" value="hypF"/>
    <property type="match status" value="1"/>
</dbReference>
<dbReference type="GO" id="GO:0051604">
    <property type="term" value="P:protein maturation"/>
    <property type="evidence" value="ECO:0007669"/>
    <property type="project" value="TreeGrafter"/>
</dbReference>
<evidence type="ECO:0000256" key="10">
    <source>
        <dbReference type="PIRNR" id="PIRNR006256"/>
    </source>
</evidence>
<evidence type="ECO:0000256" key="1">
    <source>
        <dbReference type="ARBA" id="ARBA00004711"/>
    </source>
</evidence>
<reference evidence="14" key="2">
    <citation type="submission" date="2021-04" db="EMBL/GenBank/DDBJ databases">
        <authorList>
            <person name="Dong X."/>
        </authorList>
    </citation>
    <scope>NUCLEOTIDE SEQUENCE</scope>
    <source>
        <strain evidence="14">ZWT</strain>
    </source>
</reference>
<comment type="pathway">
    <text evidence="1">Protein modification; [NiFe] hydrogenase maturation.</text>
</comment>
<dbReference type="InterPro" id="IPR036046">
    <property type="entry name" value="Acylphosphatase-like_dom_sf"/>
</dbReference>
<name>A0A9J6P2G1_9CLOT</name>
<keyword evidence="4 14" id="KW-0436">Ligase</keyword>
<evidence type="ECO:0000259" key="13">
    <source>
        <dbReference type="PROSITE" id="PS51163"/>
    </source>
</evidence>
<sequence length="768" mass="87472">MKRNFIKVSGIVQGVGFRPYVYKIAVENNLKGWVNNTSEGVFMDIEGNVDDITTLVTSLQTSPPPLSKITAIQIEELALTGFDDFTIKISEDNKNKVTLISPDISTCEDCFHDISDPNNRRFEYPFTNCTNCGPRFSIIKNIPYDRCETTMNKFPMCPECNEEYKNPLDRRFHAQPNACDECGPHLWLESSKGEKIECDDPLEFTRKELLKGKIFAIKGLGGFHLCCNAYDKDALKTLRVRKNRPCKPFAIMVDDPTMLRQGYSITSAEEELIRCKERPIVIIEKKHGDDLFPLELAPNVNTCGVMMPYTPLHKLLFKCEITALVMTSANMTSLPLEYTNEGARENLSSIADYFLFHNRDIHTPIDDSIVRIVGDRFQTLRRARGYVPLPLKHEKMNSILALGPNMKNTFSFSKESNIFMSQYNGDLESYENIKLYQRNLEHFSKIYDFKPEVVVHDNHPTYYTTTFSNEFKVTKLSIQHHYAHIISCMAENNLLKKKVIGVAFDGTGYGDDGMVWGGEFFICDLNQCNRYAHFEYMDIQGGESAIKKPWKIAVAYLNQAFLKSNGALNEKQYENILSSITGNENDKKTLITLLNKNINTFSTSSIGRLFDCVSSLISVCNEATYEGQASIELEELLWNLPVKSDDSYNHVINEDNRTKRIEIAELICTISKDILNEVPKEIISLKFHNTIINIIVDICSSIRKEHNINDVCLSGGVFQNSYILENSINKLTSLSFIVHTHKDYPCNDGGISLGQLIYAWNKTKKERL</sequence>
<evidence type="ECO:0000259" key="12">
    <source>
        <dbReference type="PROSITE" id="PS51160"/>
    </source>
</evidence>
<dbReference type="Gene3D" id="3.30.110.120">
    <property type="match status" value="1"/>
</dbReference>
<dbReference type="PROSITE" id="PS51163">
    <property type="entry name" value="YRDC"/>
    <property type="match status" value="1"/>
</dbReference>
<dbReference type="SUPFAM" id="SSF54975">
    <property type="entry name" value="Acylphosphatase/BLUF domain-like"/>
    <property type="match status" value="1"/>
</dbReference>
<feature type="active site" evidence="11">
    <location>
        <position position="18"/>
    </location>
</feature>
<dbReference type="Pfam" id="PF01300">
    <property type="entry name" value="Sua5_yciO_yrdC"/>
    <property type="match status" value="1"/>
</dbReference>
<dbReference type="EC" id="6.2.-.-" evidence="10"/>
<dbReference type="Gene3D" id="3.30.420.40">
    <property type="match status" value="1"/>
</dbReference>
<dbReference type="Pfam" id="PF00708">
    <property type="entry name" value="Acylphosphatase"/>
    <property type="match status" value="1"/>
</dbReference>
<dbReference type="PIRSF" id="PIRSF006256">
    <property type="entry name" value="CMPcnvr_hdrg_mat"/>
    <property type="match status" value="1"/>
</dbReference>
<evidence type="ECO:0000256" key="8">
    <source>
        <dbReference type="ARBA" id="ARBA00047645"/>
    </source>
</evidence>
<keyword evidence="7" id="KW-0862">Zinc</keyword>
<dbReference type="InterPro" id="IPR051060">
    <property type="entry name" value="Carbamoyltrans_HypF-like"/>
</dbReference>
<dbReference type="InterPro" id="IPR001792">
    <property type="entry name" value="Acylphosphatase-like_dom"/>
</dbReference>
<dbReference type="GO" id="GO:0008270">
    <property type="term" value="F:zinc ion binding"/>
    <property type="evidence" value="ECO:0007669"/>
    <property type="project" value="UniProtKB-KW"/>
</dbReference>
<dbReference type="PROSITE" id="PS00150">
    <property type="entry name" value="ACYLPHOSPHATASE_1"/>
    <property type="match status" value="1"/>
</dbReference>
<dbReference type="FunFam" id="3.30.420.40:FF:000124">
    <property type="entry name" value="Carbamoyltransferase HypF"/>
    <property type="match status" value="1"/>
</dbReference>
<accession>A0A9J6P2G1</accession>
<evidence type="ECO:0000256" key="6">
    <source>
        <dbReference type="ARBA" id="ARBA00022771"/>
    </source>
</evidence>
<keyword evidence="15" id="KW-1185">Reference proteome</keyword>
<keyword evidence="11" id="KW-0378">Hydrolase</keyword>
<feature type="domain" description="YrdC-like" evidence="13">
    <location>
        <begin position="199"/>
        <end position="385"/>
    </location>
</feature>
<gene>
    <name evidence="14" type="primary">hypF</name>
    <name evidence="14" type="ORF">KDK92_12680</name>
</gene>
<protein>
    <recommendedName>
        <fullName evidence="10">Carbamoyltransferase</fullName>
        <ecNumber evidence="10">6.2.-.-</ecNumber>
    </recommendedName>
</protein>
<evidence type="ECO:0000256" key="2">
    <source>
        <dbReference type="ARBA" id="ARBA00005614"/>
    </source>
</evidence>
<dbReference type="Proteomes" id="UP001056429">
    <property type="component" value="Unassembled WGS sequence"/>
</dbReference>
<dbReference type="InterPro" id="IPR055128">
    <property type="entry name" value="HypF_C_2"/>
</dbReference>
<dbReference type="PANTHER" id="PTHR42959:SF1">
    <property type="entry name" value="CARBAMOYLTRANSFERASE HYPF"/>
    <property type="match status" value="1"/>
</dbReference>